<dbReference type="EMBL" id="JASJUS010000021">
    <property type="protein sequence ID" value="MDL2079188.1"/>
    <property type="molecule type" value="Genomic_DNA"/>
</dbReference>
<keyword evidence="5" id="KW-1185">Reference proteome</keyword>
<feature type="chain" id="PRO_5047295733" evidence="2">
    <location>
        <begin position="24"/>
        <end position="262"/>
    </location>
</feature>
<feature type="signal peptide" evidence="2">
    <location>
        <begin position="1"/>
        <end position="23"/>
    </location>
</feature>
<keyword evidence="2" id="KW-0732">Signal</keyword>
<gene>
    <name evidence="4" type="ORF">QNN03_22375</name>
</gene>
<comment type="caution">
    <text evidence="4">The sequence shown here is derived from an EMBL/GenBank/DDBJ whole genome shotgun (WGS) entry which is preliminary data.</text>
</comment>
<sequence length="262" mass="29925">MRRIPTLAALLALLLTAACTSSSDDKRPTGPRWQPRPGTDWQWQLSGRLDPSVDVPVYDIDGFDHSAQTVADLHKDGRKVICYLSTGAWEEFRPDADEFPESLLGRGNGWKGERWLDIRRVDVLEPLMAERIDMCRDKGFDAVEPDNMDGYLNRTGFPLTAKDQLRYNRLIARLVHDRGMAVGLKNDLDQIPELVEDFDFAVNEQCAQYDECETLTPFIEADKAVFHVEYELPTSRFCPQSRRLGLSSLLKKYELGVWREAC</sequence>
<dbReference type="PANTHER" id="PTHR35273:SF2">
    <property type="entry name" value="ALPHA-GALACTOSIDASE"/>
    <property type="match status" value="1"/>
</dbReference>
<reference evidence="4 5" key="1">
    <citation type="submission" date="2023-05" db="EMBL/GenBank/DDBJ databases">
        <title>Streptomyces fuscus sp. nov., a brown-black pigment producing actinomyces isolated from dry sand of Sea duck farm.</title>
        <authorList>
            <person name="Xie J."/>
            <person name="Shen N."/>
        </authorList>
    </citation>
    <scope>NUCLEOTIDE SEQUENCE [LARGE SCALE GENOMIC DNA]</scope>
    <source>
        <strain evidence="4 5">GXMU-J15</strain>
    </source>
</reference>
<dbReference type="PANTHER" id="PTHR35273">
    <property type="entry name" value="ALPHA-1,4 POLYGALACTOSAMINIDASE, PUTATIVE (AFU_ORTHOLOGUE AFUA_3G07890)-RELATED"/>
    <property type="match status" value="1"/>
</dbReference>
<organism evidence="4 5">
    <name type="scientific">Streptomyces fuscus</name>
    <dbReference type="NCBI Taxonomy" id="3048495"/>
    <lineage>
        <taxon>Bacteria</taxon>
        <taxon>Bacillati</taxon>
        <taxon>Actinomycetota</taxon>
        <taxon>Actinomycetes</taxon>
        <taxon>Kitasatosporales</taxon>
        <taxon>Streptomycetaceae</taxon>
        <taxon>Streptomyces</taxon>
    </lineage>
</organism>
<protein>
    <submittedName>
        <fullName evidence="4">Endo alpha-1,4 polygalactosaminidase</fullName>
    </submittedName>
</protein>
<dbReference type="Gene3D" id="3.20.20.70">
    <property type="entry name" value="Aldolase class I"/>
    <property type="match status" value="1"/>
</dbReference>
<name>A0ABT7J2U5_9ACTN</name>
<dbReference type="InterPro" id="IPR004352">
    <property type="entry name" value="GH114_TIM-barrel"/>
</dbReference>
<feature type="domain" description="Glycoside-hydrolase family GH114 TIM-barrel" evidence="3">
    <location>
        <begin position="41"/>
        <end position="255"/>
    </location>
</feature>
<feature type="region of interest" description="Disordered" evidence="1">
    <location>
        <begin position="21"/>
        <end position="41"/>
    </location>
</feature>
<proteinExistence type="predicted"/>
<evidence type="ECO:0000256" key="1">
    <source>
        <dbReference type="SAM" id="MobiDB-lite"/>
    </source>
</evidence>
<evidence type="ECO:0000256" key="2">
    <source>
        <dbReference type="SAM" id="SignalP"/>
    </source>
</evidence>
<dbReference type="Pfam" id="PF03537">
    <property type="entry name" value="Glyco_hydro_114"/>
    <property type="match status" value="1"/>
</dbReference>
<evidence type="ECO:0000313" key="5">
    <source>
        <dbReference type="Proteomes" id="UP001241926"/>
    </source>
</evidence>
<dbReference type="InterPro" id="IPR013785">
    <property type="entry name" value="Aldolase_TIM"/>
</dbReference>
<dbReference type="InterPro" id="IPR017853">
    <property type="entry name" value="GH"/>
</dbReference>
<evidence type="ECO:0000313" key="4">
    <source>
        <dbReference type="EMBL" id="MDL2079188.1"/>
    </source>
</evidence>
<dbReference type="PROSITE" id="PS51257">
    <property type="entry name" value="PROKAR_LIPOPROTEIN"/>
    <property type="match status" value="1"/>
</dbReference>
<evidence type="ECO:0000259" key="3">
    <source>
        <dbReference type="Pfam" id="PF03537"/>
    </source>
</evidence>
<accession>A0ABT7J2U5</accession>
<dbReference type="SUPFAM" id="SSF51445">
    <property type="entry name" value="(Trans)glycosidases"/>
    <property type="match status" value="1"/>
</dbReference>
<dbReference type="Proteomes" id="UP001241926">
    <property type="component" value="Unassembled WGS sequence"/>
</dbReference>